<feature type="signal peptide" evidence="1">
    <location>
        <begin position="1"/>
        <end position="30"/>
    </location>
</feature>
<accession>A0AAW7JGS8</accession>
<keyword evidence="4" id="KW-1185">Reference proteome</keyword>
<reference evidence="3" key="1">
    <citation type="submission" date="2023-06" db="EMBL/GenBank/DDBJ databases">
        <authorList>
            <person name="Zeman M."/>
            <person name="Kubasova T."/>
            <person name="Jahodarova E."/>
            <person name="Nykrynova M."/>
            <person name="Rychlik I."/>
        </authorList>
    </citation>
    <scope>NUCLEOTIDE SEQUENCE</scope>
    <source>
        <strain evidence="3">ET15</strain>
        <strain evidence="2">ET37</strain>
    </source>
</reference>
<dbReference type="Proteomes" id="UP001168478">
    <property type="component" value="Unassembled WGS sequence"/>
</dbReference>
<dbReference type="EMBL" id="JAUEIF010000001">
    <property type="protein sequence ID" value="MDN0024082.1"/>
    <property type="molecule type" value="Genomic_DNA"/>
</dbReference>
<evidence type="ECO:0000313" key="5">
    <source>
        <dbReference type="Proteomes" id="UP001168478"/>
    </source>
</evidence>
<organism evidence="3 5">
    <name type="scientific">Leyella lascolaii</name>
    <dbReference type="NCBI Taxonomy" id="1776379"/>
    <lineage>
        <taxon>Bacteria</taxon>
        <taxon>Pseudomonadati</taxon>
        <taxon>Bacteroidota</taxon>
        <taxon>Bacteroidia</taxon>
        <taxon>Bacteroidales</taxon>
        <taxon>Prevotellaceae</taxon>
        <taxon>Leyella</taxon>
    </lineage>
</organism>
<proteinExistence type="predicted"/>
<dbReference type="RefSeq" id="WP_289824405.1">
    <property type="nucleotide sequence ID" value="NZ_JAUEIE010000001.1"/>
</dbReference>
<evidence type="ECO:0000313" key="3">
    <source>
        <dbReference type="EMBL" id="MDN0024082.1"/>
    </source>
</evidence>
<gene>
    <name evidence="2" type="ORF">QVN81_00900</name>
    <name evidence="3" type="ORF">QVN84_00890</name>
</gene>
<feature type="chain" id="PRO_5043510391" description="Lipocalin-like domain-containing protein" evidence="1">
    <location>
        <begin position="31"/>
        <end position="330"/>
    </location>
</feature>
<keyword evidence="1" id="KW-0732">Signal</keyword>
<name>A0AAW7JGS8_9BACT</name>
<evidence type="ECO:0000313" key="4">
    <source>
        <dbReference type="Proteomes" id="UP001167831"/>
    </source>
</evidence>
<evidence type="ECO:0008006" key="6">
    <source>
        <dbReference type="Google" id="ProtNLM"/>
    </source>
</evidence>
<reference evidence="3" key="2">
    <citation type="submission" date="2023-08" db="EMBL/GenBank/DDBJ databases">
        <title>Identification and characterization of horizontal gene transfer across gut microbiota members of farm animals based on homology search.</title>
        <authorList>
            <person name="Schwarzerova J."/>
            <person name="Nykrynova M."/>
            <person name="Jureckova K."/>
            <person name="Cejkova D."/>
            <person name="Rychlik I."/>
        </authorList>
    </citation>
    <scope>NUCLEOTIDE SEQUENCE</scope>
    <source>
        <strain evidence="3">ET15</strain>
        <strain evidence="2">ET37</strain>
    </source>
</reference>
<sequence>MRNLSLGSLVTTKGIWCVCLALLTFCLASCDNGEDSEESRLYNYLQGKWVTTHVVENEYFTPSTGDDPSVHNINRDITSETDEYYAVIGFDRNNMCTLYESGSPEDMVELPVSARYRLAGDKLSCPLFYGDFSKHVTVRIISENVMEMTLIDNGTDIDGTTIYNQTITFKRYGSDDGNLDYGDDDQEGDIDDGGGVDYSEYVKGRWVSTHVVADALFTPSDGSEPYRMSTDRDITSETDDRYMVIGFDNYSVCTLYESPLMDDTELPLSERYTIDGNRLSCPLFYGAFTDYVTVRMVSADEMELTLEDNGTDESGTQTYTETMTFRRYYR</sequence>
<dbReference type="Proteomes" id="UP001167831">
    <property type="component" value="Unassembled WGS sequence"/>
</dbReference>
<evidence type="ECO:0000313" key="2">
    <source>
        <dbReference type="EMBL" id="MDN0021586.1"/>
    </source>
</evidence>
<protein>
    <recommendedName>
        <fullName evidence="6">Lipocalin-like domain-containing protein</fullName>
    </recommendedName>
</protein>
<dbReference type="AlphaFoldDB" id="A0AAW7JGS8"/>
<evidence type="ECO:0000256" key="1">
    <source>
        <dbReference type="SAM" id="SignalP"/>
    </source>
</evidence>
<comment type="caution">
    <text evidence="3">The sequence shown here is derived from an EMBL/GenBank/DDBJ whole genome shotgun (WGS) entry which is preliminary data.</text>
</comment>
<dbReference type="EMBL" id="JAUEIE010000001">
    <property type="protein sequence ID" value="MDN0021586.1"/>
    <property type="molecule type" value="Genomic_DNA"/>
</dbReference>